<keyword evidence="2" id="KW-1185">Reference proteome</keyword>
<protein>
    <submittedName>
        <fullName evidence="1">Uncharacterized protein</fullName>
    </submittedName>
</protein>
<dbReference type="AlphaFoldDB" id="B9T9C1"/>
<reference evidence="2" key="1">
    <citation type="journal article" date="2010" name="Nat. Biotechnol.">
        <title>Draft genome sequence of the oilseed species Ricinus communis.</title>
        <authorList>
            <person name="Chan A.P."/>
            <person name="Crabtree J."/>
            <person name="Zhao Q."/>
            <person name="Lorenzi H."/>
            <person name="Orvis J."/>
            <person name="Puiu D."/>
            <person name="Melake-Berhan A."/>
            <person name="Jones K.M."/>
            <person name="Redman J."/>
            <person name="Chen G."/>
            <person name="Cahoon E.B."/>
            <person name="Gedil M."/>
            <person name="Stanke M."/>
            <person name="Haas B.J."/>
            <person name="Wortman J.R."/>
            <person name="Fraser-Liggett C.M."/>
            <person name="Ravel J."/>
            <person name="Rabinowicz P.D."/>
        </authorList>
    </citation>
    <scope>NUCLEOTIDE SEQUENCE [LARGE SCALE GENOMIC DNA]</scope>
    <source>
        <strain evidence="2">cv. Hale</strain>
    </source>
</reference>
<dbReference type="Proteomes" id="UP000008311">
    <property type="component" value="Unassembled WGS sequence"/>
</dbReference>
<name>B9T9C1_RICCO</name>
<dbReference type="EMBL" id="EQ975338">
    <property type="protein sequence ID" value="EEF27544.1"/>
    <property type="molecule type" value="Genomic_DNA"/>
</dbReference>
<sequence length="65" mass="6973">MPCNWRAMSPSKAMPSCCRPLVPASICSAIMRTAPKCSCKPCGNCKRRPPDVRGLAQGSHRGNSL</sequence>
<organism evidence="1 2">
    <name type="scientific">Ricinus communis</name>
    <name type="common">Castor bean</name>
    <dbReference type="NCBI Taxonomy" id="3988"/>
    <lineage>
        <taxon>Eukaryota</taxon>
        <taxon>Viridiplantae</taxon>
        <taxon>Streptophyta</taxon>
        <taxon>Embryophyta</taxon>
        <taxon>Tracheophyta</taxon>
        <taxon>Spermatophyta</taxon>
        <taxon>Magnoliopsida</taxon>
        <taxon>eudicotyledons</taxon>
        <taxon>Gunneridae</taxon>
        <taxon>Pentapetalae</taxon>
        <taxon>rosids</taxon>
        <taxon>fabids</taxon>
        <taxon>Malpighiales</taxon>
        <taxon>Euphorbiaceae</taxon>
        <taxon>Acalyphoideae</taxon>
        <taxon>Acalypheae</taxon>
        <taxon>Ricinus</taxon>
    </lineage>
</organism>
<proteinExistence type="predicted"/>
<accession>B9T9C1</accession>
<gene>
    <name evidence="1" type="ORF">RCOM_0379790</name>
</gene>
<dbReference type="InParanoid" id="B9T9C1"/>
<evidence type="ECO:0000313" key="2">
    <source>
        <dbReference type="Proteomes" id="UP000008311"/>
    </source>
</evidence>
<evidence type="ECO:0000313" key="1">
    <source>
        <dbReference type="EMBL" id="EEF27544.1"/>
    </source>
</evidence>